<protein>
    <submittedName>
        <fullName evidence="1">Uncharacterized protein</fullName>
    </submittedName>
</protein>
<dbReference type="EMBL" id="MHJU01000004">
    <property type="protein sequence ID" value="OGY74042.1"/>
    <property type="molecule type" value="Genomic_DNA"/>
</dbReference>
<comment type="caution">
    <text evidence="1">The sequence shown here is derived from an EMBL/GenBank/DDBJ whole genome shotgun (WGS) entry which is preliminary data.</text>
</comment>
<dbReference type="AlphaFoldDB" id="A0A1G2AB47"/>
<dbReference type="Proteomes" id="UP000178315">
    <property type="component" value="Unassembled WGS sequence"/>
</dbReference>
<evidence type="ECO:0000313" key="2">
    <source>
        <dbReference type="Proteomes" id="UP000178315"/>
    </source>
</evidence>
<gene>
    <name evidence="1" type="ORF">A3H61_03895</name>
</gene>
<name>A0A1G2AB47_9BACT</name>
<sequence length="76" mass="8733">MKTLATTAIYDAKRKVLVPQALPPYRRFTVRVVFIKKKDAEQTLEINLNKALQEAEDGKLFGPFKRISELKKSLEV</sequence>
<proteinExistence type="predicted"/>
<organism evidence="1 2">
    <name type="scientific">Candidatus Jacksonbacteria bacterium RIFCSPLOWO2_02_FULL_44_20</name>
    <dbReference type="NCBI Taxonomy" id="1798460"/>
    <lineage>
        <taxon>Bacteria</taxon>
        <taxon>Candidatus Jacksoniibacteriota</taxon>
    </lineage>
</organism>
<reference evidence="1 2" key="1">
    <citation type="journal article" date="2016" name="Nat. Commun.">
        <title>Thousands of microbial genomes shed light on interconnected biogeochemical processes in an aquifer system.</title>
        <authorList>
            <person name="Anantharaman K."/>
            <person name="Brown C.T."/>
            <person name="Hug L.A."/>
            <person name="Sharon I."/>
            <person name="Castelle C.J."/>
            <person name="Probst A.J."/>
            <person name="Thomas B.C."/>
            <person name="Singh A."/>
            <person name="Wilkins M.J."/>
            <person name="Karaoz U."/>
            <person name="Brodie E.L."/>
            <person name="Williams K.H."/>
            <person name="Hubbard S.S."/>
            <person name="Banfield J.F."/>
        </authorList>
    </citation>
    <scope>NUCLEOTIDE SEQUENCE [LARGE SCALE GENOMIC DNA]</scope>
</reference>
<accession>A0A1G2AB47</accession>
<evidence type="ECO:0000313" key="1">
    <source>
        <dbReference type="EMBL" id="OGY74042.1"/>
    </source>
</evidence>